<evidence type="ECO:0000256" key="1">
    <source>
        <dbReference type="SAM" id="Phobius"/>
    </source>
</evidence>
<evidence type="ECO:0000259" key="2">
    <source>
        <dbReference type="Pfam" id="PF26018"/>
    </source>
</evidence>
<name>A0AAW4WFR9_9FIRM</name>
<feature type="domain" description="RND related barrel-sandwich hybrid" evidence="2">
    <location>
        <begin position="67"/>
        <end position="234"/>
    </location>
</feature>
<dbReference type="InterPro" id="IPR058709">
    <property type="entry name" value="BSH_RND-rel"/>
</dbReference>
<evidence type="ECO:0000313" key="3">
    <source>
        <dbReference type="EMBL" id="MCC2241095.1"/>
    </source>
</evidence>
<dbReference type="AlphaFoldDB" id="A0AAW4WFR9"/>
<dbReference type="Pfam" id="PF26018">
    <property type="entry name" value="BSH_RND_rel"/>
    <property type="match status" value="1"/>
</dbReference>
<organism evidence="3 4">
    <name type="scientific">Roseburia amylophila</name>
    <dbReference type="NCBI Taxonomy" id="2981794"/>
    <lineage>
        <taxon>Bacteria</taxon>
        <taxon>Bacillati</taxon>
        <taxon>Bacillota</taxon>
        <taxon>Clostridia</taxon>
        <taxon>Lachnospirales</taxon>
        <taxon>Lachnospiraceae</taxon>
        <taxon>Roseburia</taxon>
    </lineage>
</organism>
<protein>
    <recommendedName>
        <fullName evidence="2">RND related barrel-sandwich hybrid domain-containing protein</fullName>
    </recommendedName>
</protein>
<accession>A0AAW4WFR9</accession>
<gene>
    <name evidence="3" type="ORF">LKD47_02095</name>
</gene>
<dbReference type="RefSeq" id="WP_227709532.1">
    <property type="nucleotide sequence ID" value="NZ_JAJEQW010000001.1"/>
</dbReference>
<feature type="transmembrane region" description="Helical" evidence="1">
    <location>
        <begin position="20"/>
        <end position="38"/>
    </location>
</feature>
<reference evidence="3" key="1">
    <citation type="submission" date="2021-10" db="EMBL/GenBank/DDBJ databases">
        <title>Anaerobic single-cell dispensing facilitates the cultivation of human gut bacteria.</title>
        <authorList>
            <person name="Afrizal A."/>
        </authorList>
    </citation>
    <scope>NUCLEOTIDE SEQUENCE</scope>
    <source>
        <strain evidence="3">CLA-AA-H204</strain>
    </source>
</reference>
<sequence>MAETKKIVKYRKPFHLNIEIVIFVIILVYILFYVFSYFTEKHIGIYEVTQGTIAENNTYTGLIVRSESVYTSDYSGTFNYYIADNAQAGWNNIICSVDETGSVSDQLAAAAASDTTGLDSDYFKNLKSNVSQFTQSYDSLSFYHVYDFKENVSSQVMESVNMSALSDLTASGATASDTFHISYAQTPGLIAYYTDGYENITTDNFTADDIQPLDYKKTTIKNNSTIAAGDPIYKQITSENWNIILPVQKATYDRLTDSNVIEIKFKKDNTSCWVNYELTAQGNDYYVILSLHNNMVRFAGDRFTDVELLLTERSGLKIPNSSITEKAFYTVPKEYFTRGGDSNSLGLYVRDSKTNAVNFVATAIFQESETDYYIDEEEITAGSIIQKPDSNDTFEVQAQSTLQGVYNVNKGYAVFKQIDILYQNEEYTIVKAGTDFGISIYDHIALEGDAVSEDDLIN</sequence>
<dbReference type="Proteomes" id="UP001198893">
    <property type="component" value="Unassembled WGS sequence"/>
</dbReference>
<comment type="caution">
    <text evidence="3">The sequence shown here is derived from an EMBL/GenBank/DDBJ whole genome shotgun (WGS) entry which is preliminary data.</text>
</comment>
<dbReference type="EMBL" id="JAJEQW010000001">
    <property type="protein sequence ID" value="MCC2241095.1"/>
    <property type="molecule type" value="Genomic_DNA"/>
</dbReference>
<keyword evidence="1" id="KW-0812">Transmembrane</keyword>
<evidence type="ECO:0000313" key="4">
    <source>
        <dbReference type="Proteomes" id="UP001198893"/>
    </source>
</evidence>
<keyword evidence="1" id="KW-0472">Membrane</keyword>
<proteinExistence type="predicted"/>
<keyword evidence="1" id="KW-1133">Transmembrane helix</keyword>